<feature type="transmembrane region" description="Helical" evidence="1">
    <location>
        <begin position="153"/>
        <end position="169"/>
    </location>
</feature>
<keyword evidence="1" id="KW-0812">Transmembrane</keyword>
<feature type="transmembrane region" description="Helical" evidence="1">
    <location>
        <begin position="175"/>
        <end position="192"/>
    </location>
</feature>
<feature type="transmembrane region" description="Helical" evidence="1">
    <location>
        <begin position="6"/>
        <end position="27"/>
    </location>
</feature>
<gene>
    <name evidence="2" type="ORF">EV199_2701</name>
</gene>
<feature type="transmembrane region" description="Helical" evidence="1">
    <location>
        <begin position="280"/>
        <end position="303"/>
    </location>
</feature>
<proteinExistence type="predicted"/>
<dbReference type="Proteomes" id="UP000293874">
    <property type="component" value="Unassembled WGS sequence"/>
</dbReference>
<evidence type="ECO:0008006" key="4">
    <source>
        <dbReference type="Google" id="ProtNLM"/>
    </source>
</evidence>
<feature type="transmembrane region" description="Helical" evidence="1">
    <location>
        <begin position="336"/>
        <end position="356"/>
    </location>
</feature>
<sequence>MKRLLAIAEILVIVVIAIAPLFAVFPYRINIFLSWEGAYRMSEGQLPYKDFGIPLGYMYWAVPALFFKLFGPQLITLVKAQAFINLLSGFAFLSIGKSLKVQPGLRFLGVLLFSLSYSFLNYWPWYNHTVIVYELIGIAFLLKYLTGSQSRKQLLWLIPAGMFLFFSFFTKQDGGALGLLICLALLFYTGLTEKKWLPAGIFVGATLLTALVMILPFTGHGFGYWFNHGQPPHTSRVSLRDIIGEFMNGSMWLKFYLFIIALLLMVTIKNRKEYWRDKPQMIFTLLTLGIMAEAAIFQVTSYVPADNNIFFHSFAFIFIFALLGKLLPIDWDQKKYIIVGTIGVLLWWSHMVWKYFERFVFKGGGEPVATTKYNGIEYPNVVNKNTYILSLDTTDVPLSQWRVPNLKAFEKILVPGPTVDGIERLMAMPLVKNNKNLKVLNMSELTPLAVEIPYSLEAGDYYPLWFHQGVGMFEKQTDMFVDRIHKKHYDLVLYEYIPYANNFYPFRVREALLKDYKQIDVFPATRKPSSNSWIEVYVKE</sequence>
<name>A0A4Q7MQ25_9BACT</name>
<keyword evidence="1" id="KW-1133">Transmembrane helix</keyword>
<feature type="transmembrane region" description="Helical" evidence="1">
    <location>
        <begin position="246"/>
        <end position="268"/>
    </location>
</feature>
<evidence type="ECO:0000313" key="2">
    <source>
        <dbReference type="EMBL" id="RZS70806.1"/>
    </source>
</evidence>
<dbReference type="RefSeq" id="WP_130541347.1">
    <property type="nucleotide sequence ID" value="NZ_CP042431.1"/>
</dbReference>
<dbReference type="EMBL" id="SGXA01000002">
    <property type="protein sequence ID" value="RZS70806.1"/>
    <property type="molecule type" value="Genomic_DNA"/>
</dbReference>
<accession>A0A4Q7MQ25</accession>
<feature type="transmembrane region" description="Helical" evidence="1">
    <location>
        <begin position="73"/>
        <end position="93"/>
    </location>
</feature>
<evidence type="ECO:0000256" key="1">
    <source>
        <dbReference type="SAM" id="Phobius"/>
    </source>
</evidence>
<evidence type="ECO:0000313" key="3">
    <source>
        <dbReference type="Proteomes" id="UP000293874"/>
    </source>
</evidence>
<keyword evidence="3" id="KW-1185">Reference proteome</keyword>
<comment type="caution">
    <text evidence="2">The sequence shown here is derived from an EMBL/GenBank/DDBJ whole genome shotgun (WGS) entry which is preliminary data.</text>
</comment>
<reference evidence="2 3" key="1">
    <citation type="submission" date="2019-02" db="EMBL/GenBank/DDBJ databases">
        <title>Genomic Encyclopedia of Type Strains, Phase IV (KMG-IV): sequencing the most valuable type-strain genomes for metagenomic binning, comparative biology and taxonomic classification.</title>
        <authorList>
            <person name="Goeker M."/>
        </authorList>
    </citation>
    <scope>NUCLEOTIDE SEQUENCE [LARGE SCALE GENOMIC DNA]</scope>
    <source>
        <strain evidence="2 3">DSM 18116</strain>
    </source>
</reference>
<keyword evidence="1" id="KW-0472">Membrane</keyword>
<feature type="transmembrane region" description="Helical" evidence="1">
    <location>
        <begin position="130"/>
        <end position="146"/>
    </location>
</feature>
<feature type="transmembrane region" description="Helical" evidence="1">
    <location>
        <begin position="199"/>
        <end position="226"/>
    </location>
</feature>
<feature type="transmembrane region" description="Helical" evidence="1">
    <location>
        <begin position="309"/>
        <end position="329"/>
    </location>
</feature>
<protein>
    <recommendedName>
        <fullName evidence="4">Dolichyl-phosphate-mannose-protein mannosyltransferase</fullName>
    </recommendedName>
</protein>
<dbReference type="AlphaFoldDB" id="A0A4Q7MQ25"/>
<feature type="transmembrane region" description="Helical" evidence="1">
    <location>
        <begin position="105"/>
        <end position="124"/>
    </location>
</feature>
<dbReference type="OrthoDB" id="614715at2"/>
<organism evidence="2 3">
    <name type="scientific">Pseudobacter ginsenosidimutans</name>
    <dbReference type="NCBI Taxonomy" id="661488"/>
    <lineage>
        <taxon>Bacteria</taxon>
        <taxon>Pseudomonadati</taxon>
        <taxon>Bacteroidota</taxon>
        <taxon>Chitinophagia</taxon>
        <taxon>Chitinophagales</taxon>
        <taxon>Chitinophagaceae</taxon>
        <taxon>Pseudobacter</taxon>
    </lineage>
</organism>